<gene>
    <name evidence="3" type="ORF">AG1IA_00359</name>
</gene>
<dbReference type="AlphaFoldDB" id="L8XA93"/>
<dbReference type="EMBL" id="AFRT01000060">
    <property type="protein sequence ID" value="ELU45599.1"/>
    <property type="molecule type" value="Genomic_DNA"/>
</dbReference>
<protein>
    <submittedName>
        <fullName evidence="3">Uncharacterized protein</fullName>
    </submittedName>
</protein>
<sequence length="74" mass="8481">MASGYNISVCLVVWCVLSTCLGGPIIRSLRSWFQDMVDSAEHSMNARDRRRRAGVHEPGEEWEMGRTRRNPMLT</sequence>
<feature type="signal peptide" evidence="2">
    <location>
        <begin position="1"/>
        <end position="22"/>
    </location>
</feature>
<feature type="chain" id="PRO_5003997891" evidence="2">
    <location>
        <begin position="23"/>
        <end position="74"/>
    </location>
</feature>
<reference evidence="3 4" key="1">
    <citation type="journal article" date="2013" name="Nat. Commun.">
        <title>The evolution and pathogenic mechanisms of the rice sheath blight pathogen.</title>
        <authorList>
            <person name="Zheng A."/>
            <person name="Lin R."/>
            <person name="Xu L."/>
            <person name="Qin P."/>
            <person name="Tang C."/>
            <person name="Ai P."/>
            <person name="Zhang D."/>
            <person name="Liu Y."/>
            <person name="Sun Z."/>
            <person name="Feng H."/>
            <person name="Wang Y."/>
            <person name="Chen Y."/>
            <person name="Liang X."/>
            <person name="Fu R."/>
            <person name="Li Q."/>
            <person name="Zhang J."/>
            <person name="Yu X."/>
            <person name="Xie Z."/>
            <person name="Ding L."/>
            <person name="Guan P."/>
            <person name="Tang J."/>
            <person name="Liang Y."/>
            <person name="Wang S."/>
            <person name="Deng Q."/>
            <person name="Li S."/>
            <person name="Zhu J."/>
            <person name="Wang L."/>
            <person name="Liu H."/>
            <person name="Li P."/>
        </authorList>
    </citation>
    <scope>NUCLEOTIDE SEQUENCE [LARGE SCALE GENOMIC DNA]</scope>
    <source>
        <strain evidence="4">AG-1 IA</strain>
    </source>
</reference>
<evidence type="ECO:0000256" key="1">
    <source>
        <dbReference type="SAM" id="MobiDB-lite"/>
    </source>
</evidence>
<dbReference type="OrthoDB" id="2747602at2759"/>
<name>L8XA93_THACA</name>
<evidence type="ECO:0000256" key="2">
    <source>
        <dbReference type="SAM" id="SignalP"/>
    </source>
</evidence>
<proteinExistence type="predicted"/>
<evidence type="ECO:0000313" key="4">
    <source>
        <dbReference type="Proteomes" id="UP000011668"/>
    </source>
</evidence>
<dbReference type="Proteomes" id="UP000011668">
    <property type="component" value="Unassembled WGS sequence"/>
</dbReference>
<keyword evidence="2" id="KW-0732">Signal</keyword>
<evidence type="ECO:0000313" key="3">
    <source>
        <dbReference type="EMBL" id="ELU45599.1"/>
    </source>
</evidence>
<accession>L8XA93</accession>
<feature type="compositionally biased region" description="Basic and acidic residues" evidence="1">
    <location>
        <begin position="54"/>
        <end position="66"/>
    </location>
</feature>
<feature type="region of interest" description="Disordered" evidence="1">
    <location>
        <begin position="43"/>
        <end position="74"/>
    </location>
</feature>
<organism evidence="3 4">
    <name type="scientific">Thanatephorus cucumeris (strain AG1-IA)</name>
    <name type="common">Rice sheath blight fungus</name>
    <name type="synonym">Rhizoctonia solani</name>
    <dbReference type="NCBI Taxonomy" id="983506"/>
    <lineage>
        <taxon>Eukaryota</taxon>
        <taxon>Fungi</taxon>
        <taxon>Dikarya</taxon>
        <taxon>Basidiomycota</taxon>
        <taxon>Agaricomycotina</taxon>
        <taxon>Agaricomycetes</taxon>
        <taxon>Cantharellales</taxon>
        <taxon>Ceratobasidiaceae</taxon>
        <taxon>Rhizoctonia</taxon>
        <taxon>Rhizoctonia solani AG-1</taxon>
    </lineage>
</organism>
<dbReference type="HOGENOM" id="CLU_188579_0_0_1"/>
<keyword evidence="4" id="KW-1185">Reference proteome</keyword>
<comment type="caution">
    <text evidence="3">The sequence shown here is derived from an EMBL/GenBank/DDBJ whole genome shotgun (WGS) entry which is preliminary data.</text>
</comment>